<organism evidence="1 2">
    <name type="scientific">Caerostris extrusa</name>
    <name type="common">Bark spider</name>
    <name type="synonym">Caerostris bankana</name>
    <dbReference type="NCBI Taxonomy" id="172846"/>
    <lineage>
        <taxon>Eukaryota</taxon>
        <taxon>Metazoa</taxon>
        <taxon>Ecdysozoa</taxon>
        <taxon>Arthropoda</taxon>
        <taxon>Chelicerata</taxon>
        <taxon>Arachnida</taxon>
        <taxon>Araneae</taxon>
        <taxon>Araneomorphae</taxon>
        <taxon>Entelegynae</taxon>
        <taxon>Araneoidea</taxon>
        <taxon>Araneidae</taxon>
        <taxon>Caerostris</taxon>
    </lineage>
</organism>
<evidence type="ECO:0000313" key="1">
    <source>
        <dbReference type="EMBL" id="GIY20216.1"/>
    </source>
</evidence>
<proteinExistence type="predicted"/>
<gene>
    <name evidence="1" type="ORF">CEXT_800001</name>
</gene>
<dbReference type="EMBL" id="BPLR01007852">
    <property type="protein sequence ID" value="GIY20216.1"/>
    <property type="molecule type" value="Genomic_DNA"/>
</dbReference>
<accession>A0AAV4RIS1</accession>
<name>A0AAV4RIS1_CAEEX</name>
<dbReference type="AlphaFoldDB" id="A0AAV4RIS1"/>
<dbReference type="Proteomes" id="UP001054945">
    <property type="component" value="Unassembled WGS sequence"/>
</dbReference>
<reference evidence="1 2" key="1">
    <citation type="submission" date="2021-06" db="EMBL/GenBank/DDBJ databases">
        <title>Caerostris extrusa draft genome.</title>
        <authorList>
            <person name="Kono N."/>
            <person name="Arakawa K."/>
        </authorList>
    </citation>
    <scope>NUCLEOTIDE SEQUENCE [LARGE SCALE GENOMIC DNA]</scope>
</reference>
<protein>
    <submittedName>
        <fullName evidence="1">Uncharacterized protein</fullName>
    </submittedName>
</protein>
<comment type="caution">
    <text evidence="1">The sequence shown here is derived from an EMBL/GenBank/DDBJ whole genome shotgun (WGS) entry which is preliminary data.</text>
</comment>
<sequence length="74" mass="8437">MGQEESIHMTQDGFEALQPSLEEDLINFTPSPRQQGRWVKDFQSIEGKQNSKILPFVFHCPVDYPVASFLLLGI</sequence>
<keyword evidence="2" id="KW-1185">Reference proteome</keyword>
<evidence type="ECO:0000313" key="2">
    <source>
        <dbReference type="Proteomes" id="UP001054945"/>
    </source>
</evidence>